<name>A0ABQ1DHV7_PSECI</name>
<comment type="caution">
    <text evidence="1">The sequence shown here is derived from an EMBL/GenBank/DDBJ whole genome shotgun (WGS) entry which is preliminary data.</text>
</comment>
<proteinExistence type="predicted"/>
<organism evidence="1 2">
    <name type="scientific">Pseudomonas cichorii</name>
    <dbReference type="NCBI Taxonomy" id="36746"/>
    <lineage>
        <taxon>Bacteria</taxon>
        <taxon>Pseudomonadati</taxon>
        <taxon>Pseudomonadota</taxon>
        <taxon>Gammaproteobacteria</taxon>
        <taxon>Pseudomonadales</taxon>
        <taxon>Pseudomonadaceae</taxon>
        <taxon>Pseudomonas</taxon>
    </lineage>
</organism>
<protein>
    <submittedName>
        <fullName evidence="1">Uncharacterized protein</fullName>
    </submittedName>
</protein>
<dbReference type="Proteomes" id="UP000614982">
    <property type="component" value="Unassembled WGS sequence"/>
</dbReference>
<evidence type="ECO:0000313" key="1">
    <source>
        <dbReference type="EMBL" id="GFM90462.1"/>
    </source>
</evidence>
<dbReference type="EMBL" id="BLWA01000001">
    <property type="protein sequence ID" value="GFM90462.1"/>
    <property type="molecule type" value="Genomic_DNA"/>
</dbReference>
<gene>
    <name evidence="1" type="ORF">PSCICP_04340</name>
</gene>
<keyword evidence="2" id="KW-1185">Reference proteome</keyword>
<evidence type="ECO:0000313" key="2">
    <source>
        <dbReference type="Proteomes" id="UP000614982"/>
    </source>
</evidence>
<sequence length="60" mass="6651">MLCLGLQAEVYRVDTHQRLTLPDALAGIDQALKHLARDTKTQIALNPRRNGAGKGTRNIR</sequence>
<accession>A0ABQ1DHV7</accession>
<reference evidence="1 2" key="1">
    <citation type="submission" date="2020-05" db="EMBL/GenBank/DDBJ databases">
        <title>Genetic diversity of Pseudomonas cichorii.</title>
        <authorList>
            <person name="Tani S."/>
            <person name="Yagi H."/>
            <person name="Hashimoto S."/>
            <person name="Iiyama K."/>
            <person name="Furuya N."/>
        </authorList>
    </citation>
    <scope>NUCLEOTIDE SEQUENCE [LARGE SCALE GENOMIC DNA]</scope>
    <source>
        <strain evidence="1 2">LMG 2162</strain>
    </source>
</reference>